<keyword evidence="2" id="KW-0732">Signal</keyword>
<gene>
    <name evidence="4" type="ORF">FWILDA_LOCUS1027</name>
</gene>
<organism evidence="4 5">
    <name type="scientific">Funneliformis geosporum</name>
    <dbReference type="NCBI Taxonomy" id="1117311"/>
    <lineage>
        <taxon>Eukaryota</taxon>
        <taxon>Fungi</taxon>
        <taxon>Fungi incertae sedis</taxon>
        <taxon>Mucoromycota</taxon>
        <taxon>Glomeromycotina</taxon>
        <taxon>Glomeromycetes</taxon>
        <taxon>Glomerales</taxon>
        <taxon>Glomeraceae</taxon>
        <taxon>Funneliformis</taxon>
    </lineage>
</organism>
<dbReference type="InterPro" id="IPR050266">
    <property type="entry name" value="AB_hydrolase_sf"/>
</dbReference>
<dbReference type="PANTHER" id="PTHR43798:SF31">
    <property type="entry name" value="AB HYDROLASE SUPERFAMILY PROTEIN YCLE"/>
    <property type="match status" value="1"/>
</dbReference>
<feature type="domain" description="AB hydrolase-1" evidence="3">
    <location>
        <begin position="55"/>
        <end position="285"/>
    </location>
</feature>
<dbReference type="OrthoDB" id="408373at2759"/>
<feature type="signal peptide" evidence="2">
    <location>
        <begin position="1"/>
        <end position="19"/>
    </location>
</feature>
<dbReference type="EMBL" id="CAMKVN010000086">
    <property type="protein sequence ID" value="CAI2163356.1"/>
    <property type="molecule type" value="Genomic_DNA"/>
</dbReference>
<evidence type="ECO:0000256" key="1">
    <source>
        <dbReference type="ARBA" id="ARBA00022801"/>
    </source>
</evidence>
<protein>
    <submittedName>
        <fullName evidence="4">4920_t:CDS:1</fullName>
    </submittedName>
</protein>
<evidence type="ECO:0000313" key="5">
    <source>
        <dbReference type="Proteomes" id="UP001153678"/>
    </source>
</evidence>
<reference evidence="4" key="1">
    <citation type="submission" date="2022-08" db="EMBL/GenBank/DDBJ databases">
        <authorList>
            <person name="Kallberg Y."/>
            <person name="Tangrot J."/>
            <person name="Rosling A."/>
        </authorList>
    </citation>
    <scope>NUCLEOTIDE SEQUENCE</scope>
    <source>
        <strain evidence="4">Wild A</strain>
    </source>
</reference>
<accession>A0A9W4WTY1</accession>
<feature type="chain" id="PRO_5040861894" evidence="2">
    <location>
        <begin position="20"/>
        <end position="301"/>
    </location>
</feature>
<evidence type="ECO:0000256" key="2">
    <source>
        <dbReference type="SAM" id="SignalP"/>
    </source>
</evidence>
<dbReference type="Gene3D" id="3.40.50.1820">
    <property type="entry name" value="alpha/beta hydrolase"/>
    <property type="match status" value="1"/>
</dbReference>
<dbReference type="AlphaFoldDB" id="A0A9W4WTY1"/>
<dbReference type="SUPFAM" id="SSF53474">
    <property type="entry name" value="alpha/beta-Hydrolases"/>
    <property type="match status" value="1"/>
</dbReference>
<dbReference type="GO" id="GO:0016787">
    <property type="term" value="F:hydrolase activity"/>
    <property type="evidence" value="ECO:0007669"/>
    <property type="project" value="UniProtKB-KW"/>
</dbReference>
<dbReference type="PRINTS" id="PR00111">
    <property type="entry name" value="ABHYDROLASE"/>
</dbReference>
<dbReference type="InterPro" id="IPR000073">
    <property type="entry name" value="AB_hydrolase_1"/>
</dbReference>
<sequence>MHLFTLLTLLSYFFGAVIAQVPIYTFPIQTKNYYVSGGNGVQIFVEEKGNPEKTTIVFTSGYLGTRISWDPQWTDSYLSKEFHLVRWDCRGLGRSDKPNDYSLKLHSDDLAAVVANVKSNKSNKKIVLVGWSYGSPISLTFMQNYPEFEVQGFVSVSGLVNFKFEMKKELADVFPALMGSDDFATITSTLSKVYSNIAAKPTSDELFYLMLGQASTVSNGYRKTNIFDQTIDLSNFFSSLNIPTLNIIGDQDQLVPLDYSLYYAGLAKYGRKIIYEECGHIAPWEYTKEFNKDISEFASKI</sequence>
<evidence type="ECO:0000259" key="3">
    <source>
        <dbReference type="Pfam" id="PF00561"/>
    </source>
</evidence>
<dbReference type="InterPro" id="IPR029058">
    <property type="entry name" value="AB_hydrolase_fold"/>
</dbReference>
<dbReference type="PANTHER" id="PTHR43798">
    <property type="entry name" value="MONOACYLGLYCEROL LIPASE"/>
    <property type="match status" value="1"/>
</dbReference>
<proteinExistence type="predicted"/>
<keyword evidence="5" id="KW-1185">Reference proteome</keyword>
<name>A0A9W4WTY1_9GLOM</name>
<dbReference type="Proteomes" id="UP001153678">
    <property type="component" value="Unassembled WGS sequence"/>
</dbReference>
<comment type="caution">
    <text evidence="4">The sequence shown here is derived from an EMBL/GenBank/DDBJ whole genome shotgun (WGS) entry which is preliminary data.</text>
</comment>
<dbReference type="GO" id="GO:0016020">
    <property type="term" value="C:membrane"/>
    <property type="evidence" value="ECO:0007669"/>
    <property type="project" value="TreeGrafter"/>
</dbReference>
<dbReference type="Pfam" id="PF00561">
    <property type="entry name" value="Abhydrolase_1"/>
    <property type="match status" value="1"/>
</dbReference>
<keyword evidence="1" id="KW-0378">Hydrolase</keyword>
<evidence type="ECO:0000313" key="4">
    <source>
        <dbReference type="EMBL" id="CAI2163356.1"/>
    </source>
</evidence>